<evidence type="ECO:0000313" key="2">
    <source>
        <dbReference type="EMBL" id="GAA4880110.1"/>
    </source>
</evidence>
<evidence type="ECO:0000256" key="1">
    <source>
        <dbReference type="SAM" id="SignalP"/>
    </source>
</evidence>
<comment type="caution">
    <text evidence="2">The sequence shown here is derived from an EMBL/GenBank/DDBJ whole genome shotgun (WGS) entry which is preliminary data.</text>
</comment>
<dbReference type="Proteomes" id="UP001499988">
    <property type="component" value="Unassembled WGS sequence"/>
</dbReference>
<name>A0ABP9EJI1_9GAMM</name>
<proteinExistence type="predicted"/>
<feature type="chain" id="PRO_5047085104" description="Entry exclusion lipoprotein TrbK" evidence="1">
    <location>
        <begin position="18"/>
        <end position="72"/>
    </location>
</feature>
<reference evidence="3" key="1">
    <citation type="journal article" date="2019" name="Int. J. Syst. Evol. Microbiol.">
        <title>The Global Catalogue of Microorganisms (GCM) 10K type strain sequencing project: providing services to taxonomists for standard genome sequencing and annotation.</title>
        <authorList>
            <consortium name="The Broad Institute Genomics Platform"/>
            <consortium name="The Broad Institute Genome Sequencing Center for Infectious Disease"/>
            <person name="Wu L."/>
            <person name="Ma J."/>
        </authorList>
    </citation>
    <scope>NUCLEOTIDE SEQUENCE [LARGE SCALE GENOMIC DNA]</scope>
    <source>
        <strain evidence="3">JCM 18401</strain>
    </source>
</reference>
<protein>
    <recommendedName>
        <fullName evidence="4">Entry exclusion lipoprotein TrbK</fullName>
    </recommendedName>
</protein>
<accession>A0ABP9EJI1</accession>
<organism evidence="2 3">
    <name type="scientific">Ferrimonas pelagia</name>
    <dbReference type="NCBI Taxonomy" id="1177826"/>
    <lineage>
        <taxon>Bacteria</taxon>
        <taxon>Pseudomonadati</taxon>
        <taxon>Pseudomonadota</taxon>
        <taxon>Gammaproteobacteria</taxon>
        <taxon>Alteromonadales</taxon>
        <taxon>Ferrimonadaceae</taxon>
        <taxon>Ferrimonas</taxon>
    </lineage>
</organism>
<keyword evidence="1" id="KW-0732">Signal</keyword>
<keyword evidence="3" id="KW-1185">Reference proteome</keyword>
<gene>
    <name evidence="2" type="ORF">GCM10023333_12790</name>
</gene>
<sequence length="72" mass="8100">MKKTLLAMVSVATVGLAGCGAPEAVWVHDSKDNQGFMTDRDFCNRRIDPNQAGFKERFEGCMTQFGWRQESK</sequence>
<dbReference type="PROSITE" id="PS51257">
    <property type="entry name" value="PROKAR_LIPOPROTEIN"/>
    <property type="match status" value="1"/>
</dbReference>
<evidence type="ECO:0008006" key="4">
    <source>
        <dbReference type="Google" id="ProtNLM"/>
    </source>
</evidence>
<dbReference type="RefSeq" id="WP_345334519.1">
    <property type="nucleotide sequence ID" value="NZ_BAABJZ010000016.1"/>
</dbReference>
<evidence type="ECO:0000313" key="3">
    <source>
        <dbReference type="Proteomes" id="UP001499988"/>
    </source>
</evidence>
<feature type="signal peptide" evidence="1">
    <location>
        <begin position="1"/>
        <end position="17"/>
    </location>
</feature>
<dbReference type="EMBL" id="BAABJZ010000016">
    <property type="protein sequence ID" value="GAA4880110.1"/>
    <property type="molecule type" value="Genomic_DNA"/>
</dbReference>